<dbReference type="STRING" id="109376.A0A0D3B0K5"/>
<evidence type="ECO:0000313" key="2">
    <source>
        <dbReference type="EnsemblPlants" id="Bo3g006890.1"/>
    </source>
</evidence>
<dbReference type="AlphaFoldDB" id="A0A0D3B0K5"/>
<evidence type="ECO:0000313" key="3">
    <source>
        <dbReference type="Proteomes" id="UP000032141"/>
    </source>
</evidence>
<organism evidence="2 3">
    <name type="scientific">Brassica oleracea var. oleracea</name>
    <dbReference type="NCBI Taxonomy" id="109376"/>
    <lineage>
        <taxon>Eukaryota</taxon>
        <taxon>Viridiplantae</taxon>
        <taxon>Streptophyta</taxon>
        <taxon>Embryophyta</taxon>
        <taxon>Tracheophyta</taxon>
        <taxon>Spermatophyta</taxon>
        <taxon>Magnoliopsida</taxon>
        <taxon>eudicotyledons</taxon>
        <taxon>Gunneridae</taxon>
        <taxon>Pentapetalae</taxon>
        <taxon>rosids</taxon>
        <taxon>malvids</taxon>
        <taxon>Brassicales</taxon>
        <taxon>Brassicaceae</taxon>
        <taxon>Brassiceae</taxon>
        <taxon>Brassica</taxon>
    </lineage>
</organism>
<dbReference type="HOGENOM" id="CLU_059088_0_0_1"/>
<feature type="region of interest" description="Disordered" evidence="1">
    <location>
        <begin position="372"/>
        <end position="393"/>
    </location>
</feature>
<protein>
    <recommendedName>
        <fullName evidence="4">CCHC-type domain-containing protein</fullName>
    </recommendedName>
</protein>
<dbReference type="PANTHER" id="PTHR47481">
    <property type="match status" value="1"/>
</dbReference>
<name>A0A0D3B0K5_BRAOL</name>
<feature type="region of interest" description="Disordered" evidence="1">
    <location>
        <begin position="231"/>
        <end position="272"/>
    </location>
</feature>
<dbReference type="eggNOG" id="KOG0017">
    <property type="taxonomic scope" value="Eukaryota"/>
</dbReference>
<keyword evidence="3" id="KW-1185">Reference proteome</keyword>
<dbReference type="Pfam" id="PF14223">
    <property type="entry name" value="Retrotran_gag_2"/>
    <property type="match status" value="1"/>
</dbReference>
<dbReference type="PANTHER" id="PTHR47481:SF22">
    <property type="entry name" value="RETROTRANSPOSON GAG DOMAIN-CONTAINING PROTEIN"/>
    <property type="match status" value="1"/>
</dbReference>
<reference evidence="2" key="2">
    <citation type="submission" date="2015-03" db="UniProtKB">
        <authorList>
            <consortium name="EnsemblPlants"/>
        </authorList>
    </citation>
    <scope>IDENTIFICATION</scope>
</reference>
<dbReference type="OMA" id="ANYISAM"/>
<accession>A0A0D3B0K5</accession>
<proteinExistence type="predicted"/>
<sequence length="393" mass="43698">MATSDNSQFTSPVETIVPSTTSLLNINMSNITKLTASNYLVWSRQVHALLDEYEFSNHLDESAPAPEATVTTDDVTTSNPVFFLWKRQDKLIFSALLGVISQSIQPLVSMASTAACVWTTLSCTYAKPTCGHIKQLVNQIKQWTKEDKTVDEYIQGLTTRFDQLALLGKILDHEDKIDYILQGLPDAYKPVVEQTEGRDLPPSLTELHEKLINYEAKLLTATPAAVTPISANYVHGSRPPQKNQNRPNQNWQSGQHNNSPQTWNHGSSNNQQRTFRPYLGRCQICGTQGHSAKRCSQLQQFQQSSQPALLPTPQYQNEAWNPRANMALMNQPQPWVLDSGATHHITSDLSNLALHQPYTGGEEVLIGDDSGLQITNTGERSDLGGAVTPRTYK</sequence>
<dbReference type="Proteomes" id="UP000032141">
    <property type="component" value="Chromosome C3"/>
</dbReference>
<evidence type="ECO:0008006" key="4">
    <source>
        <dbReference type="Google" id="ProtNLM"/>
    </source>
</evidence>
<feature type="compositionally biased region" description="Polar residues" evidence="1">
    <location>
        <begin position="253"/>
        <end position="272"/>
    </location>
</feature>
<reference evidence="2 3" key="1">
    <citation type="journal article" date="2014" name="Genome Biol.">
        <title>Transcriptome and methylome profiling reveals relics of genome dominance in the mesopolyploid Brassica oleracea.</title>
        <authorList>
            <person name="Parkin I.A."/>
            <person name="Koh C."/>
            <person name="Tang H."/>
            <person name="Robinson S.J."/>
            <person name="Kagale S."/>
            <person name="Clarke W.E."/>
            <person name="Town C.D."/>
            <person name="Nixon J."/>
            <person name="Krishnakumar V."/>
            <person name="Bidwell S.L."/>
            <person name="Denoeud F."/>
            <person name="Belcram H."/>
            <person name="Links M.G."/>
            <person name="Just J."/>
            <person name="Clarke C."/>
            <person name="Bender T."/>
            <person name="Huebert T."/>
            <person name="Mason A.S."/>
            <person name="Pires J.C."/>
            <person name="Barker G."/>
            <person name="Moore J."/>
            <person name="Walley P.G."/>
            <person name="Manoli S."/>
            <person name="Batley J."/>
            <person name="Edwards D."/>
            <person name="Nelson M.N."/>
            <person name="Wang X."/>
            <person name="Paterson A.H."/>
            <person name="King G."/>
            <person name="Bancroft I."/>
            <person name="Chalhoub B."/>
            <person name="Sharpe A.G."/>
        </authorList>
    </citation>
    <scope>NUCLEOTIDE SEQUENCE</scope>
    <source>
        <strain evidence="2 3">cv. TO1000</strain>
    </source>
</reference>
<evidence type="ECO:0000256" key="1">
    <source>
        <dbReference type="SAM" id="MobiDB-lite"/>
    </source>
</evidence>
<feature type="compositionally biased region" description="Low complexity" evidence="1">
    <location>
        <begin position="239"/>
        <end position="252"/>
    </location>
</feature>
<dbReference type="EnsemblPlants" id="Bo3g006890.1">
    <property type="protein sequence ID" value="Bo3g006890.1"/>
    <property type="gene ID" value="Bo3g006890"/>
</dbReference>
<dbReference type="Gramene" id="Bo3g006890.1">
    <property type="protein sequence ID" value="Bo3g006890.1"/>
    <property type="gene ID" value="Bo3g006890"/>
</dbReference>